<sequence>MSGAPTRVIQLAKEKSQKFFASESEKFSYKIDKFLTVYQGYNQIKPRVFPKRLTTMFSKDVVATEDKRDYFSSPPSSTSSLRRHQRERGLREGDVDTSSKIRIVLPAPQSETNRSTSTPTITLRSLVTPRTRRAVHAAAGPKTPSKVMLTNPERGNEAILCPSVMLTYQEGLFRKDRDMVRNDIDV</sequence>
<reference evidence="2" key="2">
    <citation type="journal article" date="2007" name="Science">
        <title>Genome sequence of Aedes aegypti, a major arbovirus vector.</title>
        <authorList>
            <person name="Nene V."/>
            <person name="Wortman J.R."/>
            <person name="Lawson D."/>
            <person name="Haas B."/>
            <person name="Kodira C."/>
            <person name="Tu Z.J."/>
            <person name="Loftus B."/>
            <person name="Xi Z."/>
            <person name="Megy K."/>
            <person name="Grabherr M."/>
            <person name="Ren Q."/>
            <person name="Zdobnov E.M."/>
            <person name="Lobo N.F."/>
            <person name="Campbell K.S."/>
            <person name="Brown S.E."/>
            <person name="Bonaldo M.F."/>
            <person name="Zhu J."/>
            <person name="Sinkins S.P."/>
            <person name="Hogenkamp D.G."/>
            <person name="Amedeo P."/>
            <person name="Arensburger P."/>
            <person name="Atkinson P.W."/>
            <person name="Bidwell S."/>
            <person name="Biedler J."/>
            <person name="Birney E."/>
            <person name="Bruggner R.V."/>
            <person name="Costas J."/>
            <person name="Coy M.R."/>
            <person name="Crabtree J."/>
            <person name="Crawford M."/>
            <person name="Debruyn B."/>
            <person name="Decaprio D."/>
            <person name="Eiglmeier K."/>
            <person name="Eisenstadt E."/>
            <person name="El-Dorry H."/>
            <person name="Gelbart W.M."/>
            <person name="Gomes S.L."/>
            <person name="Hammond M."/>
            <person name="Hannick L.I."/>
            <person name="Hogan J.R."/>
            <person name="Holmes M.H."/>
            <person name="Jaffe D."/>
            <person name="Johnston J.S."/>
            <person name="Kennedy R.C."/>
            <person name="Koo H."/>
            <person name="Kravitz S."/>
            <person name="Kriventseva E.V."/>
            <person name="Kulp D."/>
            <person name="Labutti K."/>
            <person name="Lee E."/>
            <person name="Li S."/>
            <person name="Lovin D.D."/>
            <person name="Mao C."/>
            <person name="Mauceli E."/>
            <person name="Menck C.F."/>
            <person name="Miller J.R."/>
            <person name="Montgomery P."/>
            <person name="Mori A."/>
            <person name="Nascimento A.L."/>
            <person name="Naveira H.F."/>
            <person name="Nusbaum C."/>
            <person name="O'leary S."/>
            <person name="Orvis J."/>
            <person name="Pertea M."/>
            <person name="Quesneville H."/>
            <person name="Reidenbach K.R."/>
            <person name="Rogers Y.H."/>
            <person name="Roth C.W."/>
            <person name="Schneider J.R."/>
            <person name="Schatz M."/>
            <person name="Shumway M."/>
            <person name="Stanke M."/>
            <person name="Stinson E.O."/>
            <person name="Tubio J.M."/>
            <person name="Vanzee J.P."/>
            <person name="Verjovski-Almeida S."/>
            <person name="Werner D."/>
            <person name="White O."/>
            <person name="Wyder S."/>
            <person name="Zeng Q."/>
            <person name="Zhao Q."/>
            <person name="Zhao Y."/>
            <person name="Hill C.A."/>
            <person name="Raikhel A.S."/>
            <person name="Soares M.B."/>
            <person name="Knudson D.L."/>
            <person name="Lee N.H."/>
            <person name="Galagan J."/>
            <person name="Salzberg S.L."/>
            <person name="Paulsen I.T."/>
            <person name="Dimopoulos G."/>
            <person name="Collins F.H."/>
            <person name="Birren B."/>
            <person name="Fraser-Liggett C.M."/>
            <person name="Severson D.W."/>
        </authorList>
    </citation>
    <scope>NUCLEOTIDE SEQUENCE [LARGE SCALE GENOMIC DNA]</scope>
    <source>
        <strain evidence="2">Liverpool</strain>
    </source>
</reference>
<dbReference type="PaxDb" id="7159-AAEL006451-PA"/>
<evidence type="ECO:0000313" key="2">
    <source>
        <dbReference type="EMBL" id="EAT41974.1"/>
    </source>
</evidence>
<dbReference type="HOGENOM" id="CLU_1455517_0_0_1"/>
<protein>
    <submittedName>
        <fullName evidence="2">AAEL006451-PA</fullName>
    </submittedName>
</protein>
<proteinExistence type="predicted"/>
<feature type="region of interest" description="Disordered" evidence="1">
    <location>
        <begin position="68"/>
        <end position="95"/>
    </location>
</feature>
<organism evidence="2 3">
    <name type="scientific">Aedes aegypti</name>
    <name type="common">Yellowfever mosquito</name>
    <name type="synonym">Culex aegypti</name>
    <dbReference type="NCBI Taxonomy" id="7159"/>
    <lineage>
        <taxon>Eukaryota</taxon>
        <taxon>Metazoa</taxon>
        <taxon>Ecdysozoa</taxon>
        <taxon>Arthropoda</taxon>
        <taxon>Hexapoda</taxon>
        <taxon>Insecta</taxon>
        <taxon>Pterygota</taxon>
        <taxon>Neoptera</taxon>
        <taxon>Endopterygota</taxon>
        <taxon>Diptera</taxon>
        <taxon>Nematocera</taxon>
        <taxon>Culicoidea</taxon>
        <taxon>Culicidae</taxon>
        <taxon>Culicinae</taxon>
        <taxon>Aedini</taxon>
        <taxon>Aedes</taxon>
        <taxon>Stegomyia</taxon>
    </lineage>
</organism>
<reference evidence="2" key="3">
    <citation type="submission" date="2012-09" db="EMBL/GenBank/DDBJ databases">
        <authorList>
            <consortium name="VectorBase"/>
        </authorList>
    </citation>
    <scope>NUCLEOTIDE SEQUENCE</scope>
    <source>
        <strain evidence="2">Liverpool</strain>
    </source>
</reference>
<name>Q176C7_AEDAE</name>
<gene>
    <name evidence="2" type="ORF">AaeL_AAEL006451</name>
</gene>
<dbReference type="STRING" id="7159.Q176C7"/>
<dbReference type="Proteomes" id="UP000682892">
    <property type="component" value="Unassembled WGS sequence"/>
</dbReference>
<dbReference type="OMA" id="NTEHPEI"/>
<accession>Q176C7</accession>
<reference evidence="2" key="1">
    <citation type="submission" date="2005-10" db="EMBL/GenBank/DDBJ databases">
        <authorList>
            <person name="Loftus B.J."/>
            <person name="Nene V.M."/>
            <person name="Hannick L.I."/>
            <person name="Bidwell S."/>
            <person name="Haas B."/>
            <person name="Amedeo P."/>
            <person name="Orvis J."/>
            <person name="Wortman J.R."/>
            <person name="White O.R."/>
            <person name="Salzberg S."/>
            <person name="Shumway M."/>
            <person name="Koo H."/>
            <person name="Zhao Y."/>
            <person name="Holmes M."/>
            <person name="Miller J."/>
            <person name="Schatz M."/>
            <person name="Pop M."/>
            <person name="Pai G."/>
            <person name="Utterback T."/>
            <person name="Rogers Y.-H."/>
            <person name="Kravitz S."/>
            <person name="Fraser C.M."/>
        </authorList>
    </citation>
    <scope>NUCLEOTIDE SEQUENCE</scope>
    <source>
        <strain evidence="2">Liverpool</strain>
    </source>
</reference>
<dbReference type="AlphaFoldDB" id="Q176C7"/>
<dbReference type="EMBL" id="CH477390">
    <property type="protein sequence ID" value="EAT41974.1"/>
    <property type="molecule type" value="Genomic_DNA"/>
</dbReference>
<evidence type="ECO:0000256" key="1">
    <source>
        <dbReference type="SAM" id="MobiDB-lite"/>
    </source>
</evidence>
<evidence type="ECO:0000313" key="3">
    <source>
        <dbReference type="Proteomes" id="UP000682892"/>
    </source>
</evidence>